<protein>
    <submittedName>
        <fullName evidence="4">Vacuolar protein sorting-associated protein 45</fullName>
    </submittedName>
</protein>
<keyword evidence="3" id="KW-0732">Signal</keyword>
<dbReference type="InterPro" id="IPR027482">
    <property type="entry name" value="Sec1-like_dom2"/>
</dbReference>
<evidence type="ECO:0000313" key="5">
    <source>
        <dbReference type="Proteomes" id="UP000660262"/>
    </source>
</evidence>
<accession>A0A830H7V5</accession>
<dbReference type="Pfam" id="PF00995">
    <property type="entry name" value="Sec1"/>
    <property type="match status" value="1"/>
</dbReference>
<dbReference type="Gene3D" id="3.40.50.2060">
    <property type="match status" value="1"/>
</dbReference>
<dbReference type="OrthoDB" id="10266265at2759"/>
<feature type="signal peptide" evidence="3">
    <location>
        <begin position="1"/>
        <end position="18"/>
    </location>
</feature>
<evidence type="ECO:0000313" key="4">
    <source>
        <dbReference type="EMBL" id="GHP03316.1"/>
    </source>
</evidence>
<dbReference type="PIRSF" id="PIRSF005715">
    <property type="entry name" value="VPS45_Sec1"/>
    <property type="match status" value="1"/>
</dbReference>
<sequence length="728" mass="79790">MVLLPRVVVVVVVVVVDVHVHVRFPQHGVVVEVCASERRRRGRRKRRSLQKPVGRRGSVVGCSSAHPLPSPPLLLGFRPLRSSSFLFLLLPEVLLMSGDPFPALGNVLRDYLAKVLGGAAAAGQASGSSGMKVLLVDEDTIQTISTVLSQTEILQKDVFLVERLAAVQASANANDSESLAHMRAICVVRPTETNVRLLKKFYLARPQKYRSYSLVFSNAVRDAQLQDLADADQYSQVDLVLEAFMDYVAVDRDHFRVALAQDQAASLTNPLADVTLVTHAVDRCVEGVASLMLSLKKRPVIRYTRTSATASKVANGLHTLMYDEERQLFDFPSSRSATTSPLLLVLDRRDDPITPLLVQWTYQAMVHELIGMENNRVTIGKTTKESAGEVVMNAEQDDFFQGHRFTNYGDLAEAVQRLLREYQQTHNLLSTKGTDSAEVSIEGMQRFVEKYPEFKARQGNVTKHLGVLDKVNAIVQSRDLFTLSTLQQEMCAQQIGAADAFAEVSKHVVSNDAFTFLDKVKLCVCFALCFEKEWASKYKAQLMRDLEIVASDDALARARGKFSAGGSRVGGSGRARAYVELLSSVVEHVGSSKRTGDLFRNKSMAARARKAYTGLKGVENILTSHTPLLVDTVKDTLKGKLDVGQYPFAMGRNGWTPADFDACAKGSPSGVIVYLVGGATFEEAMHITRLNEAAGEVKILLGGSGGVVNSNAFLDALVETSEAAMRHR</sequence>
<dbReference type="GO" id="GO:0016192">
    <property type="term" value="P:vesicle-mediated transport"/>
    <property type="evidence" value="ECO:0007669"/>
    <property type="project" value="InterPro"/>
</dbReference>
<evidence type="ECO:0000256" key="1">
    <source>
        <dbReference type="ARBA" id="ARBA00009884"/>
    </source>
</evidence>
<dbReference type="InterPro" id="IPR001619">
    <property type="entry name" value="Sec1-like"/>
</dbReference>
<dbReference type="PANTHER" id="PTHR11679">
    <property type="entry name" value="VESICLE PROTEIN SORTING-ASSOCIATED"/>
    <property type="match status" value="1"/>
</dbReference>
<proteinExistence type="inferred from homology"/>
<dbReference type="InterPro" id="IPR043154">
    <property type="entry name" value="Sec-1-like_dom1"/>
</dbReference>
<dbReference type="SUPFAM" id="SSF56815">
    <property type="entry name" value="Sec1/munc18-like (SM) proteins"/>
    <property type="match status" value="1"/>
</dbReference>
<dbReference type="InterPro" id="IPR043127">
    <property type="entry name" value="Sec-1-like_dom3a"/>
</dbReference>
<dbReference type="Gene3D" id="1.25.40.60">
    <property type="match status" value="1"/>
</dbReference>
<dbReference type="Gene3D" id="3.40.50.1910">
    <property type="match status" value="1"/>
</dbReference>
<evidence type="ECO:0000256" key="2">
    <source>
        <dbReference type="SAM" id="MobiDB-lite"/>
    </source>
</evidence>
<feature type="region of interest" description="Disordered" evidence="2">
    <location>
        <begin position="41"/>
        <end position="63"/>
    </location>
</feature>
<name>A0A830H7V5_9CHLO</name>
<reference evidence="4" key="1">
    <citation type="submission" date="2020-10" db="EMBL/GenBank/DDBJ databases">
        <title>Unveiling of a novel bifunctional photoreceptor, Dualchrome1, isolated from a cosmopolitan green alga.</title>
        <authorList>
            <person name="Suzuki S."/>
            <person name="Kawachi M."/>
        </authorList>
    </citation>
    <scope>NUCLEOTIDE SEQUENCE</scope>
    <source>
        <strain evidence="4">NIES 2893</strain>
    </source>
</reference>
<keyword evidence="5" id="KW-1185">Reference proteome</keyword>
<comment type="caution">
    <text evidence="4">The sequence shown here is derived from an EMBL/GenBank/DDBJ whole genome shotgun (WGS) entry which is preliminary data.</text>
</comment>
<organism evidence="4 5">
    <name type="scientific">Pycnococcus provasolii</name>
    <dbReference type="NCBI Taxonomy" id="41880"/>
    <lineage>
        <taxon>Eukaryota</taxon>
        <taxon>Viridiplantae</taxon>
        <taxon>Chlorophyta</taxon>
        <taxon>Pseudoscourfieldiophyceae</taxon>
        <taxon>Pseudoscourfieldiales</taxon>
        <taxon>Pycnococcaceae</taxon>
        <taxon>Pycnococcus</taxon>
    </lineage>
</organism>
<dbReference type="Proteomes" id="UP000660262">
    <property type="component" value="Unassembled WGS sequence"/>
</dbReference>
<dbReference type="Gene3D" id="3.90.830.10">
    <property type="entry name" value="Syntaxin Binding Protein 1, Chain A, domain 2"/>
    <property type="match status" value="1"/>
</dbReference>
<dbReference type="InterPro" id="IPR036045">
    <property type="entry name" value="Sec1-like_sf"/>
</dbReference>
<evidence type="ECO:0000256" key="3">
    <source>
        <dbReference type="SAM" id="SignalP"/>
    </source>
</evidence>
<comment type="similarity">
    <text evidence="1">Belongs to the STXBP/unc-18/SEC1 family.</text>
</comment>
<feature type="chain" id="PRO_5032308841" evidence="3">
    <location>
        <begin position="19"/>
        <end position="728"/>
    </location>
</feature>
<dbReference type="AlphaFoldDB" id="A0A830H7V5"/>
<dbReference type="EMBL" id="BNJQ01000005">
    <property type="protein sequence ID" value="GHP03316.1"/>
    <property type="molecule type" value="Genomic_DNA"/>
</dbReference>
<gene>
    <name evidence="4" type="ORF">PPROV_000207100</name>
</gene>